<evidence type="ECO:0000256" key="8">
    <source>
        <dbReference type="ARBA" id="ARBA00040683"/>
    </source>
</evidence>
<dbReference type="PANTHER" id="PTHR22691:SF1">
    <property type="entry name" value="CENTROSOMAL PROTEIN CCDC61"/>
    <property type="match status" value="1"/>
</dbReference>
<comment type="similarity">
    <text evidence="7">Belongs to the CCDC61 family.</text>
</comment>
<dbReference type="InterPro" id="IPR049733">
    <property type="entry name" value="CCDC61_N"/>
</dbReference>
<evidence type="ECO:0000313" key="13">
    <source>
        <dbReference type="Ensembl" id="ENSCCRP00010006723.1"/>
    </source>
</evidence>
<feature type="coiled-coil region" evidence="11">
    <location>
        <begin position="194"/>
        <end position="288"/>
    </location>
</feature>
<keyword evidence="4 11" id="KW-0175">Coiled coil</keyword>
<dbReference type="GO" id="GO:0036064">
    <property type="term" value="C:ciliary basal body"/>
    <property type="evidence" value="ECO:0007669"/>
    <property type="project" value="TreeGrafter"/>
</dbReference>
<dbReference type="AlphaFoldDB" id="A0A8C1I890"/>
<evidence type="ECO:0000256" key="6">
    <source>
        <dbReference type="ARBA" id="ARBA00023273"/>
    </source>
</evidence>
<feature type="compositionally biased region" description="Basic and acidic residues" evidence="12">
    <location>
        <begin position="307"/>
        <end position="323"/>
    </location>
</feature>
<evidence type="ECO:0000256" key="9">
    <source>
        <dbReference type="ARBA" id="ARBA00041518"/>
    </source>
</evidence>
<feature type="region of interest" description="Disordered" evidence="12">
    <location>
        <begin position="301"/>
        <end position="418"/>
    </location>
</feature>
<organism evidence="13 14">
    <name type="scientific">Cyprinus carpio</name>
    <name type="common">Common carp</name>
    <dbReference type="NCBI Taxonomy" id="7962"/>
    <lineage>
        <taxon>Eukaryota</taxon>
        <taxon>Metazoa</taxon>
        <taxon>Chordata</taxon>
        <taxon>Craniata</taxon>
        <taxon>Vertebrata</taxon>
        <taxon>Euteleostomi</taxon>
        <taxon>Actinopterygii</taxon>
        <taxon>Neopterygii</taxon>
        <taxon>Teleostei</taxon>
        <taxon>Ostariophysi</taxon>
        <taxon>Cypriniformes</taxon>
        <taxon>Cyprinidae</taxon>
        <taxon>Cyprininae</taxon>
        <taxon>Cyprinus</taxon>
    </lineage>
</organism>
<keyword evidence="6" id="KW-0966">Cell projection</keyword>
<evidence type="ECO:0000256" key="2">
    <source>
        <dbReference type="ARBA" id="ARBA00004607"/>
    </source>
</evidence>
<dbReference type="Ensembl" id="ENSCCRT00010007269.1">
    <property type="protein sequence ID" value="ENSCCRP00010006723.1"/>
    <property type="gene ID" value="ENSCCRG00010002797.1"/>
</dbReference>
<reference evidence="13" key="1">
    <citation type="submission" date="2025-08" db="UniProtKB">
        <authorList>
            <consortium name="Ensembl"/>
        </authorList>
    </citation>
    <scope>IDENTIFICATION</scope>
</reference>
<evidence type="ECO:0000256" key="3">
    <source>
        <dbReference type="ARBA" id="ARBA00022490"/>
    </source>
</evidence>
<evidence type="ECO:0000256" key="7">
    <source>
        <dbReference type="ARBA" id="ARBA00038217"/>
    </source>
</evidence>
<name>A0A8C1I890_CYPCA</name>
<gene>
    <name evidence="13" type="primary">LOC109045877</name>
</gene>
<feature type="compositionally biased region" description="Basic and acidic residues" evidence="12">
    <location>
        <begin position="384"/>
        <end position="396"/>
    </location>
</feature>
<keyword evidence="3" id="KW-0963">Cytoplasm</keyword>
<sequence length="529" mass="59709">MNCIEPCAMIPSGCQWQAMEVGTVVQEEMKFRGAEFAVKVELAERLLIVEISDVVTADQWRGEFDPAYIEDLTRKTGNFKQFPVFCSMLESAVNKSSESVTLDLLTYSDLELLRNRKAGVVGRPRAQPQSPALSAKRYLILIYTVEFDRIHYPLPLPYLGKPDPAELQREIRALRAELKTLGLRGDHKVSDQETRKLRAELALVRDEKEALAKALDRLQMVGAGSTPGARGLREAVRSLEEQLLKERAKSQRSASKRSQEQRLLLEQLEELRASERALRIRVKSLTTELALLRRGRATPVMSGRSGLRGDGEVHRSLSRERSLTRVGLRARSGSRERMEDRTRRSEERIRRADSSGSRNCITRSSPSPTGSRVPRFDPTAYIQDRQRRQKEAEMKNQRKTRRDMLASPSLMERGRSRSREPIPQLMRAGSAGRGRSVSVESRRSRCSSEGSVAEFEELAKPLNSRGRKLAYNGPAVSRGRHINKKPMCSTPAQRMRAADTSIDTGADLSEIDARLQALQDYMRDLDTGH</sequence>
<reference evidence="13" key="2">
    <citation type="submission" date="2025-09" db="UniProtKB">
        <authorList>
            <consortium name="Ensembl"/>
        </authorList>
    </citation>
    <scope>IDENTIFICATION</scope>
</reference>
<evidence type="ECO:0000256" key="12">
    <source>
        <dbReference type="SAM" id="MobiDB-lite"/>
    </source>
</evidence>
<accession>A0A8C1I890</accession>
<evidence type="ECO:0000256" key="10">
    <source>
        <dbReference type="ARBA" id="ARBA00042326"/>
    </source>
</evidence>
<evidence type="ECO:0000313" key="14">
    <source>
        <dbReference type="Proteomes" id="UP000694427"/>
    </source>
</evidence>
<proteinExistence type="inferred from homology"/>
<evidence type="ECO:0000256" key="4">
    <source>
        <dbReference type="ARBA" id="ARBA00023054"/>
    </source>
</evidence>
<evidence type="ECO:0000256" key="11">
    <source>
        <dbReference type="SAM" id="Coils"/>
    </source>
</evidence>
<keyword evidence="14" id="KW-1185">Reference proteome</keyword>
<feature type="compositionally biased region" description="Polar residues" evidence="12">
    <location>
        <begin position="356"/>
        <end position="370"/>
    </location>
</feature>
<evidence type="ECO:0000256" key="1">
    <source>
        <dbReference type="ARBA" id="ARBA00004120"/>
    </source>
</evidence>
<protein>
    <recommendedName>
        <fullName evidence="8">Centrosomal protein CCDC61</fullName>
    </recommendedName>
    <alternativeName>
        <fullName evidence="9">Coiled-coil domain-containing protein 61</fullName>
    </alternativeName>
    <alternativeName>
        <fullName evidence="10">VFL3 homolog</fullName>
    </alternativeName>
</protein>
<evidence type="ECO:0000256" key="5">
    <source>
        <dbReference type="ARBA" id="ARBA00023212"/>
    </source>
</evidence>
<dbReference type="GO" id="GO:0034451">
    <property type="term" value="C:centriolar satellite"/>
    <property type="evidence" value="ECO:0007669"/>
    <property type="project" value="UniProtKB-SubCell"/>
</dbReference>
<feature type="compositionally biased region" description="Basic and acidic residues" evidence="12">
    <location>
        <begin position="333"/>
        <end position="353"/>
    </location>
</feature>
<comment type="subcellular location">
    <subcellularLocation>
        <location evidence="1">Cytoplasm</location>
        <location evidence="1">Cytoskeleton</location>
        <location evidence="1">Cilium basal body</location>
    </subcellularLocation>
    <subcellularLocation>
        <location evidence="2">Cytoplasm</location>
        <location evidence="2">Cytoskeleton</location>
        <location evidence="2">Microtubule organizing center</location>
        <location evidence="2">Centrosome</location>
        <location evidence="2">Centriolar satellite</location>
    </subcellularLocation>
</comment>
<dbReference type="Proteomes" id="UP000694427">
    <property type="component" value="Unplaced"/>
</dbReference>
<keyword evidence="5" id="KW-0206">Cytoskeleton</keyword>
<dbReference type="PANTHER" id="PTHR22691">
    <property type="entry name" value="YEAST SPT2-RELATED"/>
    <property type="match status" value="1"/>
</dbReference>
<dbReference type="CDD" id="cd22284">
    <property type="entry name" value="HD_CCDC61_N"/>
    <property type="match status" value="1"/>
</dbReference>